<proteinExistence type="predicted"/>
<evidence type="ECO:0000313" key="2">
    <source>
        <dbReference type="Proteomes" id="UP000061569"/>
    </source>
</evidence>
<sequence>MFYIGLSAQPHPDAVAAAFAAHAPQARLRWGEFDDDCAGVVFVQLHRNASEFPFALHATNLAGGDDYELGLAIARTLSLALDCRSVCDGTRHGPTQAPGWCVVWDRGQAYLGDDYHSRFYDDSPDLSADERAQLGPIRILHRLEL</sequence>
<organism evidence="1 2">
    <name type="scientific">Lysobacter enzymogenes</name>
    <dbReference type="NCBI Taxonomy" id="69"/>
    <lineage>
        <taxon>Bacteria</taxon>
        <taxon>Pseudomonadati</taxon>
        <taxon>Pseudomonadota</taxon>
        <taxon>Gammaproteobacteria</taxon>
        <taxon>Lysobacterales</taxon>
        <taxon>Lysobacteraceae</taxon>
        <taxon>Lysobacter</taxon>
    </lineage>
</organism>
<dbReference type="STRING" id="69.GLE_3094"/>
<dbReference type="OrthoDB" id="6027637at2"/>
<dbReference type="KEGG" id="lez:GLE_3094"/>
<accession>A0A0S2DJ51</accession>
<gene>
    <name evidence="1" type="ORF">GLE_3094</name>
</gene>
<protein>
    <submittedName>
        <fullName evidence="1">Uncharacterized protein</fullName>
    </submittedName>
</protein>
<name>A0A0S2DJ51_LYSEN</name>
<dbReference type="EMBL" id="CP013140">
    <property type="protein sequence ID" value="ALN58441.1"/>
    <property type="molecule type" value="Genomic_DNA"/>
</dbReference>
<evidence type="ECO:0000313" key="1">
    <source>
        <dbReference type="EMBL" id="ALN58441.1"/>
    </source>
</evidence>
<dbReference type="Proteomes" id="UP000061569">
    <property type="component" value="Chromosome"/>
</dbReference>
<reference evidence="1 2" key="1">
    <citation type="submission" date="2015-11" db="EMBL/GenBank/DDBJ databases">
        <title>Genome sequences of Lysobacter enzymogenes strain C3 and Lysobacter antibioticus ATCC 29479.</title>
        <authorList>
            <person name="Kobayashi D.Y."/>
        </authorList>
    </citation>
    <scope>NUCLEOTIDE SEQUENCE [LARGE SCALE GENOMIC DNA]</scope>
    <source>
        <strain evidence="1 2">C3</strain>
    </source>
</reference>
<dbReference type="AlphaFoldDB" id="A0A0S2DJ51"/>
<dbReference type="PATRIC" id="fig|69.6.peg.3052"/>